<evidence type="ECO:0000313" key="2">
    <source>
        <dbReference type="EMBL" id="WRW34658.1"/>
    </source>
</evidence>
<protein>
    <recommendedName>
        <fullName evidence="4">Phage protein</fullName>
    </recommendedName>
</protein>
<sequence>MGIKAIRPKLFKDKNYKNKVRKTVDGMRSEILDNLQATAQRVDNVSIKRMPNYLQITEKKLEKQGVVDLKKAFAHSSKKKRTKNGGWYLVVPIRIKTSRMNRSTYQDMRSLETGSTGQATKITDYLEGRRKQPTHPALQPQQPSGNMTKVKRGKKSSYFVFRTVSSKSPANSWTLNRDKVNGNNFSKTTLKNVQRLMNWKMKNLK</sequence>
<reference evidence="2" key="1">
    <citation type="submission" date="2023-12" db="EMBL/GenBank/DDBJ databases">
        <title>Isolation and Characterisation of Novel Lytic Bacteriophages for therapeutic applications in Prosthetic Joint Infections.</title>
        <authorList>
            <person name="Burton N."/>
            <person name="Melo L.D.R."/>
            <person name="Pearce B."/>
            <person name="Tadesse M.D."/>
            <person name="Vryonis E."/>
            <person name="Sagona A."/>
        </authorList>
    </citation>
    <scope>NUCLEOTIDE SEQUENCE</scope>
</reference>
<organism evidence="2 3">
    <name type="scientific">Staphylococcus phage CF5</name>
    <dbReference type="NCBI Taxonomy" id="3113739"/>
    <lineage>
        <taxon>Viruses</taxon>
        <taxon>Duplodnaviria</taxon>
        <taxon>Heunggongvirae</taxon>
        <taxon>Uroviricota</taxon>
        <taxon>Caudoviricetes</taxon>
        <taxon>Herelleviridae</taxon>
        <taxon>Twortvirinae</taxon>
        <taxon>Silviavirus</taxon>
    </lineage>
</organism>
<evidence type="ECO:0008006" key="4">
    <source>
        <dbReference type="Google" id="ProtNLM"/>
    </source>
</evidence>
<evidence type="ECO:0000313" key="3">
    <source>
        <dbReference type="Proteomes" id="UP001432109"/>
    </source>
</evidence>
<feature type="region of interest" description="Disordered" evidence="1">
    <location>
        <begin position="130"/>
        <end position="153"/>
    </location>
</feature>
<name>A0AAX4J7K2_9CAUD</name>
<evidence type="ECO:0000256" key="1">
    <source>
        <dbReference type="SAM" id="MobiDB-lite"/>
    </source>
</evidence>
<gene>
    <name evidence="2" type="ORF">CF5_0090</name>
</gene>
<dbReference type="EMBL" id="PP034390">
    <property type="protein sequence ID" value="WRW34658.1"/>
    <property type="molecule type" value="Genomic_DNA"/>
</dbReference>
<dbReference type="Proteomes" id="UP001432109">
    <property type="component" value="Segment"/>
</dbReference>
<proteinExistence type="predicted"/>
<accession>A0AAX4J7K2</accession>